<organism evidence="10 11">
    <name type="scientific">Paralvinella palmiformis</name>
    <dbReference type="NCBI Taxonomy" id="53620"/>
    <lineage>
        <taxon>Eukaryota</taxon>
        <taxon>Metazoa</taxon>
        <taxon>Spiralia</taxon>
        <taxon>Lophotrochozoa</taxon>
        <taxon>Annelida</taxon>
        <taxon>Polychaeta</taxon>
        <taxon>Sedentaria</taxon>
        <taxon>Canalipalpata</taxon>
        <taxon>Terebellida</taxon>
        <taxon>Terebelliformia</taxon>
        <taxon>Alvinellidae</taxon>
        <taxon>Paralvinella</taxon>
    </lineage>
</organism>
<evidence type="ECO:0000256" key="8">
    <source>
        <dbReference type="ARBA" id="ARBA00023004"/>
    </source>
</evidence>
<evidence type="ECO:0000256" key="2">
    <source>
        <dbReference type="ARBA" id="ARBA00001962"/>
    </source>
</evidence>
<feature type="domain" description="Fe2OG dioxygenase" evidence="9">
    <location>
        <begin position="466"/>
        <end position="580"/>
    </location>
</feature>
<dbReference type="PANTHER" id="PTHR14049">
    <property type="entry name" value="LEPRECAN 1"/>
    <property type="match status" value="1"/>
</dbReference>
<comment type="cofactor">
    <cofactor evidence="2">
        <name>Fe cation</name>
        <dbReference type="ChEBI" id="CHEBI:24875"/>
    </cofactor>
</comment>
<dbReference type="PROSITE" id="PS51471">
    <property type="entry name" value="FE2OG_OXY"/>
    <property type="match status" value="2"/>
</dbReference>
<evidence type="ECO:0000313" key="10">
    <source>
        <dbReference type="EMBL" id="KAK2155797.1"/>
    </source>
</evidence>
<dbReference type="GO" id="GO:0031418">
    <property type="term" value="F:L-ascorbic acid binding"/>
    <property type="evidence" value="ECO:0007669"/>
    <property type="project" value="InterPro"/>
</dbReference>
<dbReference type="GO" id="GO:0032963">
    <property type="term" value="P:collagen metabolic process"/>
    <property type="evidence" value="ECO:0007669"/>
    <property type="project" value="InterPro"/>
</dbReference>
<evidence type="ECO:0000259" key="9">
    <source>
        <dbReference type="PROSITE" id="PS51471"/>
    </source>
</evidence>
<keyword evidence="4" id="KW-0479">Metal-binding</keyword>
<gene>
    <name evidence="10" type="ORF">LSH36_231g04011</name>
</gene>
<dbReference type="InterPro" id="IPR005123">
    <property type="entry name" value="Oxoglu/Fe-dep_dioxygenase_dom"/>
</dbReference>
<evidence type="ECO:0000256" key="4">
    <source>
        <dbReference type="ARBA" id="ARBA00022723"/>
    </source>
</evidence>
<comment type="caution">
    <text evidence="10">The sequence shown here is derived from an EMBL/GenBank/DDBJ whole genome shotgun (WGS) entry which is preliminary data.</text>
</comment>
<dbReference type="Proteomes" id="UP001208570">
    <property type="component" value="Unassembled WGS sequence"/>
</dbReference>
<evidence type="ECO:0000313" key="11">
    <source>
        <dbReference type="Proteomes" id="UP001208570"/>
    </source>
</evidence>
<name>A0AAD9N3I0_9ANNE</name>
<keyword evidence="7" id="KW-0560">Oxidoreductase</keyword>
<protein>
    <recommendedName>
        <fullName evidence="3">procollagen-proline 3-dioxygenase</fullName>
        <ecNumber evidence="3">1.14.11.7</ecNumber>
    </recommendedName>
</protein>
<dbReference type="EMBL" id="JAODUP010000231">
    <property type="protein sequence ID" value="KAK2155797.1"/>
    <property type="molecule type" value="Genomic_DNA"/>
</dbReference>
<dbReference type="PANTHER" id="PTHR14049:SF9">
    <property type="entry name" value="PROCOLLAGEN-PROLINE 3-DIOXYGENASE"/>
    <property type="match status" value="1"/>
</dbReference>
<evidence type="ECO:0000256" key="6">
    <source>
        <dbReference type="ARBA" id="ARBA00022964"/>
    </source>
</evidence>
<dbReference type="AlphaFoldDB" id="A0AAD9N3I0"/>
<dbReference type="InterPro" id="IPR039575">
    <property type="entry name" value="P3H"/>
</dbReference>
<dbReference type="InterPro" id="IPR006620">
    <property type="entry name" value="Pro_4_hyd_alph"/>
</dbReference>
<dbReference type="GO" id="GO:0005506">
    <property type="term" value="F:iron ion binding"/>
    <property type="evidence" value="ECO:0007669"/>
    <property type="project" value="InterPro"/>
</dbReference>
<dbReference type="InterPro" id="IPR044862">
    <property type="entry name" value="Pro_4_hyd_alph_FE2OG_OXY"/>
</dbReference>
<comment type="cofactor">
    <cofactor evidence="1">
        <name>L-ascorbate</name>
        <dbReference type="ChEBI" id="CHEBI:38290"/>
    </cofactor>
</comment>
<sequence length="616" mass="69972">MWRFCFDSGSYWIESYSVVCQGLPKTSFLQLSEVFDPDKFRNPEYYSPERRNKEAFGLRNEEHLARFKKELGDIGATLYASEEEMAGKERFVVDDLLSADQCEVLRDLAKFGYGGREIGSLRENIKHEIYDGLKVDAIKEMIENHTIDVSVAELYFGTIDKMKKIISSYFNLKWPLYIDFVHTACKNPVVFKNGEPRSDYYQKIHTDNCKYRKGKRCEREYPARFWREFTSLIYLNEADGGEFVFADENENILHKVSPKCGRMLTFNSTYPHGVLGYKNTSRCVIGVWTTLDPNRHDKQVDQAKASISTVKQLNDNRPLKEFIEERGIKLNLTEEELNGPERFAVDNVITQDECDALIHLANIGGVAGDGYSSSGLTSVNTENERFAGLTVAKAAEDGGIRGDGYLNSGGSPHTVNEMFEGLGLLRAAKLAAQGKLKSEWVKLYMEKSKLVKDIVEKYFKLKSPLYFDYTHLVCRTSMHEKNKIRTDFSHPIHSDNCIIQSDNSCKKAPPAYVQRDYSALLYLNDNFTGGEFIFTHQNMTVQSMVKPWCGFAMAFNAGNYHGVHAVTSGQRCALAAWYTLDKRFDETAHTIAKNIMKDLEGKPLGPPASSRMHGDL</sequence>
<evidence type="ECO:0000256" key="7">
    <source>
        <dbReference type="ARBA" id="ARBA00023002"/>
    </source>
</evidence>
<keyword evidence="6" id="KW-0223">Dioxygenase</keyword>
<dbReference type="EC" id="1.14.11.7" evidence="3"/>
<evidence type="ECO:0000256" key="1">
    <source>
        <dbReference type="ARBA" id="ARBA00001961"/>
    </source>
</evidence>
<dbReference type="Gene3D" id="2.60.120.620">
    <property type="entry name" value="q2cbj1_9rhob like domain"/>
    <property type="match status" value="2"/>
</dbReference>
<reference evidence="10" key="1">
    <citation type="journal article" date="2023" name="Mol. Biol. Evol.">
        <title>Third-Generation Sequencing Reveals the Adaptive Role of the Epigenome in Three Deep-Sea Polychaetes.</title>
        <authorList>
            <person name="Perez M."/>
            <person name="Aroh O."/>
            <person name="Sun Y."/>
            <person name="Lan Y."/>
            <person name="Juniper S.K."/>
            <person name="Young C.R."/>
            <person name="Angers B."/>
            <person name="Qian P.Y."/>
        </authorList>
    </citation>
    <scope>NUCLEOTIDE SEQUENCE</scope>
    <source>
        <strain evidence="10">P08H-3</strain>
    </source>
</reference>
<dbReference type="SMART" id="SM00702">
    <property type="entry name" value="P4Hc"/>
    <property type="match status" value="2"/>
</dbReference>
<evidence type="ECO:0000256" key="3">
    <source>
        <dbReference type="ARBA" id="ARBA00012262"/>
    </source>
</evidence>
<accession>A0AAD9N3I0</accession>
<proteinExistence type="predicted"/>
<dbReference type="GO" id="GO:0019797">
    <property type="term" value="F:procollagen-proline 3-dioxygenase activity"/>
    <property type="evidence" value="ECO:0007669"/>
    <property type="project" value="UniProtKB-EC"/>
</dbReference>
<keyword evidence="11" id="KW-1185">Reference proteome</keyword>
<keyword evidence="5" id="KW-0677">Repeat</keyword>
<feature type="domain" description="Fe2OG dioxygenase" evidence="9">
    <location>
        <begin position="185"/>
        <end position="291"/>
    </location>
</feature>
<evidence type="ECO:0000256" key="5">
    <source>
        <dbReference type="ARBA" id="ARBA00022737"/>
    </source>
</evidence>
<keyword evidence="8" id="KW-0408">Iron</keyword>
<dbReference type="Pfam" id="PF13640">
    <property type="entry name" value="2OG-FeII_Oxy_3"/>
    <property type="match status" value="2"/>
</dbReference>